<dbReference type="FunFam" id="1.10.560.10:FF:000053">
    <property type="entry name" value="T-complex protein 1 subunit delta"/>
    <property type="match status" value="1"/>
</dbReference>
<dbReference type="FunFam" id="3.40.50.720:FF:000336">
    <property type="entry name" value="Aldehyde reductase"/>
    <property type="match status" value="1"/>
</dbReference>
<dbReference type="EMBL" id="CP055900">
    <property type="protein sequence ID" value="QKX58623.1"/>
    <property type="molecule type" value="Genomic_DNA"/>
</dbReference>
<evidence type="ECO:0000256" key="3">
    <source>
        <dbReference type="ARBA" id="ARBA00011531"/>
    </source>
</evidence>
<feature type="domain" description="NAD-dependent epimerase/dehydratase" evidence="11">
    <location>
        <begin position="580"/>
        <end position="827"/>
    </location>
</feature>
<evidence type="ECO:0000313" key="13">
    <source>
        <dbReference type="Proteomes" id="UP000509510"/>
    </source>
</evidence>
<dbReference type="Gene3D" id="3.40.50.720">
    <property type="entry name" value="NAD(P)-binding Rossmann-like Domain"/>
    <property type="match status" value="1"/>
</dbReference>
<dbReference type="PROSITE" id="PS00995">
    <property type="entry name" value="TCP1_3"/>
    <property type="match status" value="1"/>
</dbReference>
<protein>
    <recommendedName>
        <fullName evidence="8">T-complex protein 1 subunit epsilon</fullName>
    </recommendedName>
    <alternativeName>
        <fullName evidence="9">CCT-epsilon</fullName>
    </alternativeName>
</protein>
<dbReference type="OrthoDB" id="10248520at2759"/>
<evidence type="ECO:0000259" key="11">
    <source>
        <dbReference type="Pfam" id="PF01370"/>
    </source>
</evidence>
<comment type="similarity">
    <text evidence="2 10">Belongs to the TCP-1 chaperonin family.</text>
</comment>
<evidence type="ECO:0000256" key="5">
    <source>
        <dbReference type="ARBA" id="ARBA00022741"/>
    </source>
</evidence>
<dbReference type="Pfam" id="PF01370">
    <property type="entry name" value="Epimerase"/>
    <property type="match status" value="1"/>
</dbReference>
<dbReference type="InterPro" id="IPR027410">
    <property type="entry name" value="TCP-1-like_intermed_sf"/>
</dbReference>
<dbReference type="RefSeq" id="XP_035344801.1">
    <property type="nucleotide sequence ID" value="XM_035488908.1"/>
</dbReference>
<evidence type="ECO:0000256" key="1">
    <source>
        <dbReference type="ARBA" id="ARBA00004496"/>
    </source>
</evidence>
<dbReference type="InterPro" id="IPR036291">
    <property type="entry name" value="NAD(P)-bd_dom_sf"/>
</dbReference>
<dbReference type="Gene3D" id="3.30.260.10">
    <property type="entry name" value="TCP-1-like chaperonin intermediate domain"/>
    <property type="match status" value="1"/>
</dbReference>
<dbReference type="FunFam" id="3.50.7.10:FF:000003">
    <property type="entry name" value="T-complex protein 1 subunit epsilon"/>
    <property type="match status" value="1"/>
</dbReference>
<evidence type="ECO:0000256" key="4">
    <source>
        <dbReference type="ARBA" id="ARBA00022490"/>
    </source>
</evidence>
<dbReference type="GeneID" id="55993245"/>
<comment type="subcellular location">
    <subcellularLocation>
        <location evidence="1">Cytoplasm</location>
    </subcellularLocation>
</comment>
<accession>A0A7H8R157</accession>
<keyword evidence="13" id="KW-1185">Reference proteome</keyword>
<dbReference type="SUPFAM" id="SSF51735">
    <property type="entry name" value="NAD(P)-binding Rossmann-fold domains"/>
    <property type="match status" value="1"/>
</dbReference>
<dbReference type="PANTHER" id="PTHR11353">
    <property type="entry name" value="CHAPERONIN"/>
    <property type="match status" value="1"/>
</dbReference>
<evidence type="ECO:0000256" key="2">
    <source>
        <dbReference type="ARBA" id="ARBA00008020"/>
    </source>
</evidence>
<keyword evidence="5 10" id="KW-0547">Nucleotide-binding</keyword>
<evidence type="ECO:0000256" key="9">
    <source>
        <dbReference type="ARBA" id="ARBA00033325"/>
    </source>
</evidence>
<sequence>MAMQLDLSQASVVKDEQGRPFIVVRDQGKKTRQHGIDAVKSHIVAAKTVASIVKTSLGPRGLDKILISPDGDITVTNDGATILSQMEISNNVAKLLVELSKSQDDEIGDGTTGVVVLAASLLEQASELIDKGIHPIRIADGYDQACEIAIAELDKISDAIPFSKDNTENLTRVAKTCLGSKIVSKSHEQFANIAVDAVLSVADLDRKDVDFELIKVDGKVGGSLEDSILVKGVIVDKDFSHPQMPSEVRDAKLAILTCPFEPPKPKTKHKLDITSVEEFKRLQSYEKDKFTEMIQQLKDSGANLVICQWGFDDEANHLLLQNKLPAVRWVGGPEIELIAIATNGRIVPRFEDLNEDKLGTAGLVRELTFGTTREKMLVIEECANSRAVTVFVRGSNKMIIDEAKRSLHDALCVVRNLVTDNRIVYGGGAAEIACSIAVEDAAVKSPGIEQYAMRAFADALDAVPLTLAENSGLNPIETLASIKSRQVKEKNTRLGVDCMLTGNNGIHERTLCHRPSYRKTPATAARDTAMPHGSEDQQCDHRWRRPKRLLDTLMCTPELCESCFDKDYYHPSLMSDKPLVLVTGGTGFLGAWVIVHLFGQGYNVRTTVRSLSRADGIKDQLRQAKISDDQISSLQVVQADLLKDDGWTEAMKDVTFVQHVASPFPSSPPKHENDLIRPARDGTLRVLRFARDAGSVSRIVVTSSFAAVGADFPEQRRKFGPPFTEEDWTDTESKTLAPYPKSKTLAERAAWDFIKREGGKLELAVINPVAIFGPVLGKDLSTSVHAVSELLEGSIPGIPRLNVAVIDVRDCADMHLRAMTNPKAKGERFICIGEGGIWLEDVAKTLRENLGDKARNVPKFVLPNLLVRVVAIFLPIARLIVKDLDEEHRLSNEKAKDVLGWQWQYSTKEAIMASANSLIELDAVKV</sequence>
<dbReference type="InterPro" id="IPR027413">
    <property type="entry name" value="GROEL-like_equatorial_sf"/>
</dbReference>
<dbReference type="GO" id="GO:0140662">
    <property type="term" value="F:ATP-dependent protein folding chaperone"/>
    <property type="evidence" value="ECO:0007669"/>
    <property type="project" value="InterPro"/>
</dbReference>
<dbReference type="GO" id="GO:0005832">
    <property type="term" value="C:chaperonin-containing T-complex"/>
    <property type="evidence" value="ECO:0007669"/>
    <property type="project" value="UniProtKB-ARBA"/>
</dbReference>
<dbReference type="InterPro" id="IPR054827">
    <property type="entry name" value="thermosome_alpha"/>
</dbReference>
<evidence type="ECO:0000256" key="6">
    <source>
        <dbReference type="ARBA" id="ARBA00022840"/>
    </source>
</evidence>
<dbReference type="InterPro" id="IPR027409">
    <property type="entry name" value="GroEL-like_apical_dom_sf"/>
</dbReference>
<dbReference type="PROSITE" id="PS00750">
    <property type="entry name" value="TCP1_1"/>
    <property type="match status" value="1"/>
</dbReference>
<dbReference type="InterPro" id="IPR053374">
    <property type="entry name" value="TCP-1_chaperonin"/>
</dbReference>
<evidence type="ECO:0000313" key="12">
    <source>
        <dbReference type="EMBL" id="QKX58623.1"/>
    </source>
</evidence>
<dbReference type="Gene3D" id="1.10.560.10">
    <property type="entry name" value="GroEL-like equatorial domain"/>
    <property type="match status" value="1"/>
</dbReference>
<name>A0A7H8R157_TALRU</name>
<reference evidence="13" key="1">
    <citation type="submission" date="2020-06" db="EMBL/GenBank/DDBJ databases">
        <title>A chromosome-scale genome assembly of Talaromyces rugulosus W13939.</title>
        <authorList>
            <person name="Wang B."/>
            <person name="Guo L."/>
            <person name="Ye K."/>
            <person name="Wang L."/>
        </authorList>
    </citation>
    <scope>NUCLEOTIDE SEQUENCE [LARGE SCALE GENOMIC DNA]</scope>
    <source>
        <strain evidence="13">W13939</strain>
    </source>
</reference>
<evidence type="ECO:0000256" key="10">
    <source>
        <dbReference type="RuleBase" id="RU004187"/>
    </source>
</evidence>
<dbReference type="GO" id="GO:0051082">
    <property type="term" value="F:unfolded protein binding"/>
    <property type="evidence" value="ECO:0007669"/>
    <property type="project" value="InterPro"/>
</dbReference>
<dbReference type="InterPro" id="IPR012718">
    <property type="entry name" value="Chap_CCT_epsi"/>
</dbReference>
<dbReference type="Pfam" id="PF00118">
    <property type="entry name" value="Cpn60_TCP1"/>
    <property type="match status" value="1"/>
</dbReference>
<dbReference type="SUPFAM" id="SSF52029">
    <property type="entry name" value="GroEL apical domain-like"/>
    <property type="match status" value="1"/>
</dbReference>
<dbReference type="NCBIfam" id="NF041082">
    <property type="entry name" value="thermosome_alpha"/>
    <property type="match status" value="1"/>
</dbReference>
<dbReference type="NCBIfam" id="NF041083">
    <property type="entry name" value="thermosome_beta"/>
    <property type="match status" value="1"/>
</dbReference>
<gene>
    <name evidence="12" type="ORF">TRUGW13939_05748</name>
</gene>
<dbReference type="SUPFAM" id="SSF48592">
    <property type="entry name" value="GroEL equatorial domain-like"/>
    <property type="match status" value="1"/>
</dbReference>
<keyword evidence="7 10" id="KW-0143">Chaperone</keyword>
<dbReference type="CDD" id="cd05227">
    <property type="entry name" value="AR_SDR_e"/>
    <property type="match status" value="1"/>
</dbReference>
<dbReference type="CDD" id="cd03339">
    <property type="entry name" value="TCP1_epsilon"/>
    <property type="match status" value="1"/>
</dbReference>
<evidence type="ECO:0000256" key="8">
    <source>
        <dbReference type="ARBA" id="ARBA00024086"/>
    </source>
</evidence>
<dbReference type="AlphaFoldDB" id="A0A7H8R157"/>
<dbReference type="SUPFAM" id="SSF54849">
    <property type="entry name" value="GroEL-intermediate domain like"/>
    <property type="match status" value="1"/>
</dbReference>
<dbReference type="PRINTS" id="PR00304">
    <property type="entry name" value="TCOMPLEXTCP1"/>
</dbReference>
<dbReference type="GO" id="GO:0016887">
    <property type="term" value="F:ATP hydrolysis activity"/>
    <property type="evidence" value="ECO:0007669"/>
    <property type="project" value="InterPro"/>
</dbReference>
<organism evidence="12 13">
    <name type="scientific">Talaromyces rugulosus</name>
    <name type="common">Penicillium rugulosum</name>
    <dbReference type="NCBI Taxonomy" id="121627"/>
    <lineage>
        <taxon>Eukaryota</taxon>
        <taxon>Fungi</taxon>
        <taxon>Dikarya</taxon>
        <taxon>Ascomycota</taxon>
        <taxon>Pezizomycotina</taxon>
        <taxon>Eurotiomycetes</taxon>
        <taxon>Eurotiomycetidae</taxon>
        <taxon>Eurotiales</taxon>
        <taxon>Trichocomaceae</taxon>
        <taxon>Talaromyces</taxon>
        <taxon>Talaromyces sect. Islandici</taxon>
    </lineage>
</organism>
<dbReference type="KEGG" id="trg:TRUGW13939_05748"/>
<keyword evidence="4" id="KW-0963">Cytoplasm</keyword>
<keyword evidence="6 10" id="KW-0067">ATP-binding</keyword>
<dbReference type="Proteomes" id="UP000509510">
    <property type="component" value="Chromosome III"/>
</dbReference>
<comment type="subunit">
    <text evidence="3">Heterooligomeric complex of about 850 to 900 kDa that forms two stacked rings, 12 to 16 nm in diameter.</text>
</comment>
<dbReference type="InterPro" id="IPR001509">
    <property type="entry name" value="Epimerase_deHydtase"/>
</dbReference>
<proteinExistence type="inferred from homology"/>
<dbReference type="GO" id="GO:0005524">
    <property type="term" value="F:ATP binding"/>
    <property type="evidence" value="ECO:0007669"/>
    <property type="project" value="UniProtKB-KW"/>
</dbReference>
<evidence type="ECO:0000256" key="7">
    <source>
        <dbReference type="ARBA" id="ARBA00023186"/>
    </source>
</evidence>
<dbReference type="InterPro" id="IPR002423">
    <property type="entry name" value="Cpn60/GroEL/TCP-1"/>
</dbReference>
<dbReference type="Gene3D" id="3.50.7.10">
    <property type="entry name" value="GroEL"/>
    <property type="match status" value="1"/>
</dbReference>
<dbReference type="InterPro" id="IPR002194">
    <property type="entry name" value="Chaperonin_TCP-1_CS"/>
</dbReference>
<dbReference type="NCBIfam" id="TIGR02343">
    <property type="entry name" value="chap_CCT_epsi"/>
    <property type="match status" value="1"/>
</dbReference>
<dbReference type="InterPro" id="IPR017998">
    <property type="entry name" value="Chaperone_TCP-1"/>
</dbReference>